<dbReference type="PROSITE" id="PS01180">
    <property type="entry name" value="CUB"/>
    <property type="match status" value="1"/>
</dbReference>
<keyword evidence="6" id="KW-1185">Reference proteome</keyword>
<feature type="domain" description="CUB" evidence="4">
    <location>
        <begin position="20"/>
        <end position="134"/>
    </location>
</feature>
<proteinExistence type="predicted"/>
<name>A0AAN9VIN2_9ORTH</name>
<evidence type="ECO:0000313" key="6">
    <source>
        <dbReference type="Proteomes" id="UP001378592"/>
    </source>
</evidence>
<dbReference type="InterPro" id="IPR035914">
    <property type="entry name" value="Sperma_CUB_dom_sf"/>
</dbReference>
<reference evidence="5 6" key="1">
    <citation type="submission" date="2024-03" db="EMBL/GenBank/DDBJ databases">
        <title>The genome assembly and annotation of the cricket Gryllus longicercus Weissman &amp; Gray.</title>
        <authorList>
            <person name="Szrajer S."/>
            <person name="Gray D."/>
            <person name="Ylla G."/>
        </authorList>
    </citation>
    <scope>NUCLEOTIDE SEQUENCE [LARGE SCALE GENOMIC DNA]</scope>
    <source>
        <strain evidence="5">DAG 2021-001</strain>
        <tissue evidence="5">Whole body minus gut</tissue>
    </source>
</reference>
<dbReference type="Pfam" id="PF00431">
    <property type="entry name" value="CUB"/>
    <property type="match status" value="1"/>
</dbReference>
<evidence type="ECO:0000259" key="4">
    <source>
        <dbReference type="PROSITE" id="PS01180"/>
    </source>
</evidence>
<evidence type="ECO:0000313" key="5">
    <source>
        <dbReference type="EMBL" id="KAK7863272.1"/>
    </source>
</evidence>
<dbReference type="InterPro" id="IPR052129">
    <property type="entry name" value="Spermadhesin-Link_domain"/>
</dbReference>
<feature type="chain" id="PRO_5042918527" description="CUB domain-containing protein" evidence="3">
    <location>
        <begin position="19"/>
        <end position="134"/>
    </location>
</feature>
<dbReference type="PANTHER" id="PTHR46908:SF8">
    <property type="entry name" value="C-TYPE LECTIN DOMAIN-CONTAINING PROTEIN"/>
    <property type="match status" value="1"/>
</dbReference>
<dbReference type="Proteomes" id="UP001378592">
    <property type="component" value="Unassembled WGS sequence"/>
</dbReference>
<dbReference type="CDD" id="cd00041">
    <property type="entry name" value="CUB"/>
    <property type="match status" value="1"/>
</dbReference>
<dbReference type="Gene3D" id="2.60.120.290">
    <property type="entry name" value="Spermadhesin, CUB domain"/>
    <property type="match status" value="1"/>
</dbReference>
<comment type="caution">
    <text evidence="2">Lacks conserved residue(s) required for the propagation of feature annotation.</text>
</comment>
<comment type="caution">
    <text evidence="5">The sequence shown here is derived from an EMBL/GenBank/DDBJ whole genome shotgun (WGS) entry which is preliminary data.</text>
</comment>
<accession>A0AAN9VIN2</accession>
<sequence>MLLLAAAAVLALVGAARAQCDLQQHVAGGVHYIVSPNYPLNYTAGTQCRWCITADPGAQLKLSCDVFKLPASTNCTGDRVRISLSGDDSLNDAHVYCGQRTFTLLSDANKLTMVLETLYTSTGGLFLCNMRLYR</sequence>
<dbReference type="AlphaFoldDB" id="A0AAN9VIN2"/>
<dbReference type="PANTHER" id="PTHR46908">
    <property type="entry name" value="CUBILIN-LIKE PROTEIN"/>
    <property type="match status" value="1"/>
</dbReference>
<dbReference type="SMART" id="SM00042">
    <property type="entry name" value="CUB"/>
    <property type="match status" value="1"/>
</dbReference>
<evidence type="ECO:0000256" key="3">
    <source>
        <dbReference type="SAM" id="SignalP"/>
    </source>
</evidence>
<protein>
    <recommendedName>
        <fullName evidence="4">CUB domain-containing protein</fullName>
    </recommendedName>
</protein>
<gene>
    <name evidence="5" type="ORF">R5R35_001479</name>
</gene>
<evidence type="ECO:0000256" key="2">
    <source>
        <dbReference type="PROSITE-ProRule" id="PRU00059"/>
    </source>
</evidence>
<dbReference type="InterPro" id="IPR000859">
    <property type="entry name" value="CUB_dom"/>
</dbReference>
<organism evidence="5 6">
    <name type="scientific">Gryllus longicercus</name>
    <dbReference type="NCBI Taxonomy" id="2509291"/>
    <lineage>
        <taxon>Eukaryota</taxon>
        <taxon>Metazoa</taxon>
        <taxon>Ecdysozoa</taxon>
        <taxon>Arthropoda</taxon>
        <taxon>Hexapoda</taxon>
        <taxon>Insecta</taxon>
        <taxon>Pterygota</taxon>
        <taxon>Neoptera</taxon>
        <taxon>Polyneoptera</taxon>
        <taxon>Orthoptera</taxon>
        <taxon>Ensifera</taxon>
        <taxon>Gryllidea</taxon>
        <taxon>Grylloidea</taxon>
        <taxon>Gryllidae</taxon>
        <taxon>Gryllinae</taxon>
        <taxon>Gryllus</taxon>
    </lineage>
</organism>
<feature type="signal peptide" evidence="3">
    <location>
        <begin position="1"/>
        <end position="18"/>
    </location>
</feature>
<dbReference type="SUPFAM" id="SSF49854">
    <property type="entry name" value="Spermadhesin, CUB domain"/>
    <property type="match status" value="1"/>
</dbReference>
<keyword evidence="3" id="KW-0732">Signal</keyword>
<dbReference type="EMBL" id="JAZDUA010000236">
    <property type="protein sequence ID" value="KAK7863272.1"/>
    <property type="molecule type" value="Genomic_DNA"/>
</dbReference>
<keyword evidence="1" id="KW-1015">Disulfide bond</keyword>
<evidence type="ECO:0000256" key="1">
    <source>
        <dbReference type="ARBA" id="ARBA00023157"/>
    </source>
</evidence>